<gene>
    <name evidence="4" type="ORF">Klosneuvirus_2_191</name>
</gene>
<dbReference type="PROSITE" id="PS50164">
    <property type="entry name" value="GIY_YIG"/>
    <property type="match status" value="1"/>
</dbReference>
<reference evidence="4" key="1">
    <citation type="journal article" date="2017" name="Science">
        <title>Giant viruses with an expanded complement of translation system components.</title>
        <authorList>
            <person name="Schulz F."/>
            <person name="Yutin N."/>
            <person name="Ivanova N.N."/>
            <person name="Ortega D.R."/>
            <person name="Lee T.K."/>
            <person name="Vierheilig J."/>
            <person name="Daims H."/>
            <person name="Horn M."/>
            <person name="Wagner M."/>
            <person name="Jensen G.J."/>
            <person name="Kyrpides N.C."/>
            <person name="Koonin E.V."/>
            <person name="Woyke T."/>
        </authorList>
    </citation>
    <scope>NUCLEOTIDE SEQUENCE</scope>
    <source>
        <strain evidence="4">KNV1</strain>
    </source>
</reference>
<feature type="domain" description="GIY-YIG" evidence="3">
    <location>
        <begin position="7"/>
        <end position="98"/>
    </location>
</feature>
<dbReference type="Gene3D" id="3.40.1440.10">
    <property type="entry name" value="GIY-YIG endonuclease"/>
    <property type="match status" value="2"/>
</dbReference>
<dbReference type="SUPFAM" id="SSF82771">
    <property type="entry name" value="GIY-YIG endonuclease"/>
    <property type="match status" value="2"/>
</dbReference>
<organism evidence="4">
    <name type="scientific">Klosneuvirus KNV1</name>
    <dbReference type="NCBI Taxonomy" id="1977640"/>
    <lineage>
        <taxon>Viruses</taxon>
        <taxon>Varidnaviria</taxon>
        <taxon>Bamfordvirae</taxon>
        <taxon>Nucleocytoviricota</taxon>
        <taxon>Megaviricetes</taxon>
        <taxon>Imitervirales</taxon>
        <taxon>Mimiviridae</taxon>
        <taxon>Klosneuvirinae</taxon>
        <taxon>Klosneuvirus</taxon>
    </lineage>
</organism>
<dbReference type="InterPro" id="IPR000305">
    <property type="entry name" value="GIY-YIG_endonuc"/>
</dbReference>
<feature type="coiled-coil region" evidence="1">
    <location>
        <begin position="336"/>
        <end position="371"/>
    </location>
</feature>
<evidence type="ECO:0000313" key="4">
    <source>
        <dbReference type="EMBL" id="ARF11755.1"/>
    </source>
</evidence>
<feature type="compositionally biased region" description="Basic and acidic residues" evidence="2">
    <location>
        <begin position="248"/>
        <end position="260"/>
    </location>
</feature>
<dbReference type="EMBL" id="KY684109">
    <property type="protein sequence ID" value="ARF11755.1"/>
    <property type="molecule type" value="Genomic_DNA"/>
</dbReference>
<name>A0A1V0SJ60_9VIRU</name>
<dbReference type="InterPro" id="IPR035901">
    <property type="entry name" value="GIY-YIG_endonuc_sf"/>
</dbReference>
<proteinExistence type="predicted"/>
<evidence type="ECO:0000259" key="3">
    <source>
        <dbReference type="PROSITE" id="PS50164"/>
    </source>
</evidence>
<sequence>MVINKYQQGKIYKIMSCQTEKVYIGSTCVSKLIDRLKQHQSKYKKYKLNSESFTASFEVVQYEDCEIILLENYSCNNKKELLIREQDWIDKTTNIVNKQNASTKNKYIRKPVDYQNGKIYKIISSQMIKCYVGSTALKQLSTRLVGHKSSYKSYQNNKNHYFTSFEIVQYDDCEIVLVENFPCNSEEELHIREGYWIKQLDCVNRYVTGRTRAEFFNDNCEIIRARDRKRHAKNKEQRNLNQKFYRKNNPEKTKQQDKTKYEKHKGKILVKAKEYYEKNKEKIKQRESEIVKCECDSEIRRGNLANHKRTQKHRKAVNENIIIDETKKQFEKIKRKQYLEKNKDNINERRRKLLSQNNEQYKKKLAKNNEKILCECGMKVNRNCMSRHKRTKKHLDIINNTVNDKDKIECECGCKIYKGTLNRHKRLAKHVKLMNEKNKI</sequence>
<accession>A0A1V0SJ60</accession>
<evidence type="ECO:0000256" key="1">
    <source>
        <dbReference type="SAM" id="Coils"/>
    </source>
</evidence>
<feature type="region of interest" description="Disordered" evidence="2">
    <location>
        <begin position="230"/>
        <end position="262"/>
    </location>
</feature>
<keyword evidence="1" id="KW-0175">Coiled coil</keyword>
<dbReference type="SMART" id="SM00465">
    <property type="entry name" value="GIYc"/>
    <property type="match status" value="2"/>
</dbReference>
<protein>
    <recommendedName>
        <fullName evidence="3">GIY-YIG domain-containing protein</fullName>
    </recommendedName>
</protein>
<evidence type="ECO:0000256" key="2">
    <source>
        <dbReference type="SAM" id="MobiDB-lite"/>
    </source>
</evidence>